<dbReference type="AlphaFoldDB" id="A0A482V9Y2"/>
<dbReference type="PANTHER" id="PTHR12449">
    <property type="entry name" value="DEATH DOMAIN-CONTAINING PROTEIN"/>
    <property type="match status" value="1"/>
</dbReference>
<evidence type="ECO:0008006" key="4">
    <source>
        <dbReference type="Google" id="ProtNLM"/>
    </source>
</evidence>
<sequence>CKFVFDGKVLICVSSFQNSTAEPVYRKVAVVENFFDIIYNVHVELEGRPGKHAGQKRTYRTITETYAFLPREAVTRFLLGCTECQKHPRSPSPASVLPTPSPSPTLPLVHTPAPPPVGLLPTPPPAPPAEMAPYLVPPSPANSSAAETLDLSATHRGNGEVQPKPEAGPLRTSTPEPKRSSNPLDVCNLTSKDPPKSPPKKRHLNHLIDSGTPPRQPNPAPKLWSPVESIEREQQESRKRRILMAGDIDYSLPITTTYLKYMRSLGCTDEDALKFENKHVSLVIEHFLHDAISHYFH</sequence>
<dbReference type="EMBL" id="QDEB01123141">
    <property type="protein sequence ID" value="RZB40013.1"/>
    <property type="molecule type" value="Genomic_DNA"/>
</dbReference>
<dbReference type="InterPro" id="IPR039788">
    <property type="entry name" value="NOL4/NOL4L"/>
</dbReference>
<accession>A0A482V9Y2</accession>
<proteinExistence type="predicted"/>
<feature type="region of interest" description="Disordered" evidence="1">
    <location>
        <begin position="88"/>
        <end position="228"/>
    </location>
</feature>
<evidence type="ECO:0000313" key="2">
    <source>
        <dbReference type="EMBL" id="RZB40013.1"/>
    </source>
</evidence>
<keyword evidence="3" id="KW-1185">Reference proteome</keyword>
<evidence type="ECO:0000313" key="3">
    <source>
        <dbReference type="Proteomes" id="UP000292052"/>
    </source>
</evidence>
<dbReference type="OrthoDB" id="10047222at2759"/>
<gene>
    <name evidence="2" type="ORF">BDFB_009682</name>
</gene>
<dbReference type="Proteomes" id="UP000292052">
    <property type="component" value="Unassembled WGS sequence"/>
</dbReference>
<dbReference type="STRING" id="1661398.A0A482V9Y2"/>
<feature type="compositionally biased region" description="Pro residues" evidence="1">
    <location>
        <begin position="112"/>
        <end position="140"/>
    </location>
</feature>
<name>A0A482V9Y2_ASBVE</name>
<feature type="non-terminal residue" evidence="2">
    <location>
        <position position="1"/>
    </location>
</feature>
<dbReference type="PANTHER" id="PTHR12449:SF22">
    <property type="entry name" value="NUCLEOLAR PROTEIN 4"/>
    <property type="match status" value="1"/>
</dbReference>
<reference evidence="2 3" key="1">
    <citation type="submission" date="2017-03" db="EMBL/GenBank/DDBJ databases">
        <title>Genome of the blue death feigning beetle - Asbolus verrucosus.</title>
        <authorList>
            <person name="Rider S.D."/>
        </authorList>
    </citation>
    <scope>NUCLEOTIDE SEQUENCE [LARGE SCALE GENOMIC DNA]</scope>
    <source>
        <strain evidence="2">Butters</strain>
        <tissue evidence="2">Head and leg muscle</tissue>
    </source>
</reference>
<comment type="caution">
    <text evidence="2">The sequence shown here is derived from an EMBL/GenBank/DDBJ whole genome shotgun (WGS) entry which is preliminary data.</text>
</comment>
<protein>
    <recommendedName>
        <fullName evidence="4">Nucleolar protein 4</fullName>
    </recommendedName>
</protein>
<feature type="compositionally biased region" description="Polar residues" evidence="1">
    <location>
        <begin position="171"/>
        <end position="183"/>
    </location>
</feature>
<evidence type="ECO:0000256" key="1">
    <source>
        <dbReference type="SAM" id="MobiDB-lite"/>
    </source>
</evidence>
<organism evidence="2 3">
    <name type="scientific">Asbolus verrucosus</name>
    <name type="common">Desert ironclad beetle</name>
    <dbReference type="NCBI Taxonomy" id="1661398"/>
    <lineage>
        <taxon>Eukaryota</taxon>
        <taxon>Metazoa</taxon>
        <taxon>Ecdysozoa</taxon>
        <taxon>Arthropoda</taxon>
        <taxon>Hexapoda</taxon>
        <taxon>Insecta</taxon>
        <taxon>Pterygota</taxon>
        <taxon>Neoptera</taxon>
        <taxon>Endopterygota</taxon>
        <taxon>Coleoptera</taxon>
        <taxon>Polyphaga</taxon>
        <taxon>Cucujiformia</taxon>
        <taxon>Tenebrionidae</taxon>
        <taxon>Pimeliinae</taxon>
        <taxon>Asbolus</taxon>
    </lineage>
</organism>